<gene>
    <name evidence="4" type="ORF">FC093_07570</name>
</gene>
<feature type="signal peptide" evidence="2">
    <location>
        <begin position="1"/>
        <end position="23"/>
    </location>
</feature>
<accession>A0A4U3L4A9</accession>
<keyword evidence="5" id="KW-1185">Reference proteome</keyword>
<feature type="chain" id="PRO_5020532128" evidence="2">
    <location>
        <begin position="24"/>
        <end position="296"/>
    </location>
</feature>
<feature type="domain" description="Xylose isomerase-like TIM barrel" evidence="3">
    <location>
        <begin position="68"/>
        <end position="273"/>
    </location>
</feature>
<dbReference type="Proteomes" id="UP000305848">
    <property type="component" value="Unassembled WGS sequence"/>
</dbReference>
<dbReference type="SUPFAM" id="SSF51658">
    <property type="entry name" value="Xylose isomerase-like"/>
    <property type="match status" value="1"/>
</dbReference>
<dbReference type="AlphaFoldDB" id="A0A4U3L4A9"/>
<evidence type="ECO:0000256" key="1">
    <source>
        <dbReference type="SAM" id="MobiDB-lite"/>
    </source>
</evidence>
<sequence length="296" mass="32425">MKRFAGFLLPALLLAFISCNSNSTSTTSDSTATSENDTSASSGSTANFKLGVQMWTFRMFSFADALNKVDSAGIKNIEAYWGQDLGGGMTGAFGADMNADTRNKLKQLLQSKGIQIVAMGVITPKDKAEWIKAFDLAKDFGLSYITSEPIKTQWDMVDSLAGVYGIKVAIHDHPKPNPYWSPDSVLAAAQGHPNIGSCADIGHWARNGIDPVEALKKLEGHVIGVHLKDIVKFNDTEAADTVVSKGVIDIPAVLRELKRQNFNGMLSIEHESNWYHSLPDIILTRNYYEEQLNKLQ</sequence>
<keyword evidence="2" id="KW-0732">Signal</keyword>
<dbReference type="InterPro" id="IPR050312">
    <property type="entry name" value="IolE/XylAMocC-like"/>
</dbReference>
<protein>
    <submittedName>
        <fullName evidence="4">Sugar phosphate isomerase/epimerase</fullName>
    </submittedName>
</protein>
<reference evidence="4 5" key="1">
    <citation type="submission" date="2019-05" db="EMBL/GenBank/DDBJ databases">
        <title>Panacibacter sp. strain 17mud1-8 Genome sequencing and assembly.</title>
        <authorList>
            <person name="Chhetri G."/>
        </authorList>
    </citation>
    <scope>NUCLEOTIDE SEQUENCE [LARGE SCALE GENOMIC DNA]</scope>
    <source>
        <strain evidence="4 5">17mud1-8</strain>
    </source>
</reference>
<dbReference type="PROSITE" id="PS51257">
    <property type="entry name" value="PROKAR_LIPOPROTEIN"/>
    <property type="match status" value="1"/>
</dbReference>
<dbReference type="PANTHER" id="PTHR12110:SF41">
    <property type="entry name" value="INOSOSE DEHYDRATASE"/>
    <property type="match status" value="1"/>
</dbReference>
<dbReference type="GO" id="GO:0016853">
    <property type="term" value="F:isomerase activity"/>
    <property type="evidence" value="ECO:0007669"/>
    <property type="project" value="UniProtKB-KW"/>
</dbReference>
<evidence type="ECO:0000313" key="4">
    <source>
        <dbReference type="EMBL" id="TKK69925.1"/>
    </source>
</evidence>
<dbReference type="InterPro" id="IPR036237">
    <property type="entry name" value="Xyl_isomerase-like_sf"/>
</dbReference>
<dbReference type="Gene3D" id="3.20.20.150">
    <property type="entry name" value="Divalent-metal-dependent TIM barrel enzymes"/>
    <property type="match status" value="1"/>
</dbReference>
<dbReference type="Pfam" id="PF01261">
    <property type="entry name" value="AP_endonuc_2"/>
    <property type="match status" value="1"/>
</dbReference>
<organism evidence="4 5">
    <name type="scientific">Ilyomonas limi</name>
    <dbReference type="NCBI Taxonomy" id="2575867"/>
    <lineage>
        <taxon>Bacteria</taxon>
        <taxon>Pseudomonadati</taxon>
        <taxon>Bacteroidota</taxon>
        <taxon>Chitinophagia</taxon>
        <taxon>Chitinophagales</taxon>
        <taxon>Chitinophagaceae</taxon>
        <taxon>Ilyomonas</taxon>
    </lineage>
</organism>
<proteinExistence type="predicted"/>
<evidence type="ECO:0000259" key="3">
    <source>
        <dbReference type="Pfam" id="PF01261"/>
    </source>
</evidence>
<dbReference type="EMBL" id="SZQL01000004">
    <property type="protein sequence ID" value="TKK69925.1"/>
    <property type="molecule type" value="Genomic_DNA"/>
</dbReference>
<dbReference type="InterPro" id="IPR013022">
    <property type="entry name" value="Xyl_isomerase-like_TIM-brl"/>
</dbReference>
<dbReference type="RefSeq" id="WP_137261147.1">
    <property type="nucleotide sequence ID" value="NZ_SZQL01000004.1"/>
</dbReference>
<comment type="caution">
    <text evidence="4">The sequence shown here is derived from an EMBL/GenBank/DDBJ whole genome shotgun (WGS) entry which is preliminary data.</text>
</comment>
<feature type="compositionally biased region" description="Low complexity" evidence="1">
    <location>
        <begin position="23"/>
        <end position="42"/>
    </location>
</feature>
<feature type="region of interest" description="Disordered" evidence="1">
    <location>
        <begin position="23"/>
        <end position="43"/>
    </location>
</feature>
<dbReference type="OrthoDB" id="1121759at2"/>
<dbReference type="PANTHER" id="PTHR12110">
    <property type="entry name" value="HYDROXYPYRUVATE ISOMERASE"/>
    <property type="match status" value="1"/>
</dbReference>
<evidence type="ECO:0000313" key="5">
    <source>
        <dbReference type="Proteomes" id="UP000305848"/>
    </source>
</evidence>
<name>A0A4U3L4A9_9BACT</name>
<keyword evidence="4" id="KW-0413">Isomerase</keyword>
<evidence type="ECO:0000256" key="2">
    <source>
        <dbReference type="SAM" id="SignalP"/>
    </source>
</evidence>